<keyword evidence="6" id="KW-0687">Ribonucleoprotein</keyword>
<dbReference type="CDD" id="cd00473">
    <property type="entry name" value="bS6"/>
    <property type="match status" value="1"/>
</dbReference>
<dbReference type="HAMAP" id="MF_00360">
    <property type="entry name" value="Ribosomal_bS6"/>
    <property type="match status" value="1"/>
</dbReference>
<dbReference type="OrthoDB" id="9812702at2"/>
<evidence type="ECO:0000256" key="1">
    <source>
        <dbReference type="ARBA" id="ARBA00009512"/>
    </source>
</evidence>
<keyword evidence="2 6" id="KW-0699">rRNA-binding</keyword>
<dbReference type="GO" id="GO:0006412">
    <property type="term" value="P:translation"/>
    <property type="evidence" value="ECO:0007669"/>
    <property type="project" value="UniProtKB-UniRule"/>
</dbReference>
<keyword evidence="6 7" id="KW-0689">Ribosomal protein</keyword>
<reference evidence="7 8" key="2">
    <citation type="journal article" date="2012" name="Stand. Genomic Sci.">
        <title>Genome sequence of the moderately thermophilic, amino-acid-degrading and sulfur-reducing bacterium Thermovirga lienii type strain (Cas60314(T)).</title>
        <authorList>
            <person name="Goker M."/>
            <person name="Saunders E."/>
            <person name="Lapidus A."/>
            <person name="Nolan M."/>
            <person name="Lucas S."/>
            <person name="Hammon N."/>
            <person name="Deshpande S."/>
            <person name="Cheng J.F."/>
            <person name="Han C."/>
            <person name="Tapia R."/>
            <person name="Goodwin L.A."/>
            <person name="Pitluck S."/>
            <person name="Liolios K."/>
            <person name="Mavromatis K."/>
            <person name="Pagani I."/>
            <person name="Ivanova N."/>
            <person name="Mikhailova N."/>
            <person name="Pati A."/>
            <person name="Chen A."/>
            <person name="Palaniappan K."/>
            <person name="Land M."/>
            <person name="Chang Y.J."/>
            <person name="Jeffries C.D."/>
            <person name="Brambilla E.M."/>
            <person name="Rohde M."/>
            <person name="Spring S."/>
            <person name="Detter J.C."/>
            <person name="Woyke T."/>
            <person name="Bristow J."/>
            <person name="Eisen J.A."/>
            <person name="Markowitz V."/>
            <person name="Hugenholtz P."/>
            <person name="Kyrpides N.C."/>
            <person name="Klenk H.P."/>
        </authorList>
    </citation>
    <scope>NUCLEOTIDE SEQUENCE [LARGE SCALE GENOMIC DNA]</scope>
    <source>
        <strain evidence="8">ATCC BAA-1197 / DSM 17291 / Cas60314</strain>
    </source>
</reference>
<evidence type="ECO:0000256" key="6">
    <source>
        <dbReference type="HAMAP-Rule" id="MF_00360"/>
    </source>
</evidence>
<reference evidence="8" key="1">
    <citation type="submission" date="2011-10" db="EMBL/GenBank/DDBJ databases">
        <title>The complete genome of chromosome of Thermovirga lienii DSM 17291.</title>
        <authorList>
            <consortium name="US DOE Joint Genome Institute (JGI-PGF)"/>
            <person name="Lucas S."/>
            <person name="Copeland A."/>
            <person name="Lapidus A."/>
            <person name="Glavina del Rio T."/>
            <person name="Dalin E."/>
            <person name="Tice H."/>
            <person name="Bruce D."/>
            <person name="Goodwin L."/>
            <person name="Pitluck S."/>
            <person name="Peters L."/>
            <person name="Mikhailova N."/>
            <person name="Saunders E."/>
            <person name="Kyrpides N."/>
            <person name="Mavromatis K."/>
            <person name="Ivanova N."/>
            <person name="Last F.I."/>
            <person name="Brettin T."/>
            <person name="Detter J.C."/>
            <person name="Han C."/>
            <person name="Larimer F."/>
            <person name="Land M."/>
            <person name="Hauser L."/>
            <person name="Markowitz V."/>
            <person name="Cheng J.-F."/>
            <person name="Hugenholtz P."/>
            <person name="Woyke T."/>
            <person name="Wu D."/>
            <person name="Spring S."/>
            <person name="Schroeder M."/>
            <person name="Brambilla E.-M."/>
            <person name="Klenk H.-P."/>
            <person name="Eisen J.A."/>
        </authorList>
    </citation>
    <scope>NUCLEOTIDE SEQUENCE [LARGE SCALE GENOMIC DNA]</scope>
    <source>
        <strain evidence="8">ATCC BAA-1197 / DSM 17291 / Cas60314</strain>
    </source>
</reference>
<dbReference type="GO" id="GO:0003735">
    <property type="term" value="F:structural constituent of ribosome"/>
    <property type="evidence" value="ECO:0007669"/>
    <property type="project" value="InterPro"/>
</dbReference>
<evidence type="ECO:0000256" key="4">
    <source>
        <dbReference type="ARBA" id="ARBA00035104"/>
    </source>
</evidence>
<dbReference type="InterPro" id="IPR014717">
    <property type="entry name" value="Transl_elong_EF1B/ribsomal_bS6"/>
</dbReference>
<dbReference type="EMBL" id="CP003096">
    <property type="protein sequence ID" value="AER67055.1"/>
    <property type="molecule type" value="Genomic_DNA"/>
</dbReference>
<organism evidence="7 8">
    <name type="scientific">Thermovirga lienii (strain ATCC BAA-1197 / DSM 17291 / Cas60314)</name>
    <dbReference type="NCBI Taxonomy" id="580340"/>
    <lineage>
        <taxon>Bacteria</taxon>
        <taxon>Thermotogati</taxon>
        <taxon>Synergistota</taxon>
        <taxon>Synergistia</taxon>
        <taxon>Synergistales</taxon>
        <taxon>Thermovirgaceae</taxon>
        <taxon>Thermovirga</taxon>
    </lineage>
</organism>
<dbReference type="eggNOG" id="COG0360">
    <property type="taxonomic scope" value="Bacteria"/>
</dbReference>
<accession>G7V668</accession>
<dbReference type="GO" id="GO:1990904">
    <property type="term" value="C:ribonucleoprotein complex"/>
    <property type="evidence" value="ECO:0007669"/>
    <property type="project" value="UniProtKB-KW"/>
</dbReference>
<dbReference type="Pfam" id="PF01250">
    <property type="entry name" value="Ribosomal_S6"/>
    <property type="match status" value="1"/>
</dbReference>
<dbReference type="GO" id="GO:0005737">
    <property type="term" value="C:cytoplasm"/>
    <property type="evidence" value="ECO:0007669"/>
    <property type="project" value="UniProtKB-ARBA"/>
</dbReference>
<gene>
    <name evidence="6" type="primary">rpsF</name>
    <name evidence="7" type="ordered locus">Tlie_1325</name>
</gene>
<comment type="function">
    <text evidence="4 6">Binds together with bS18 to 16S ribosomal RNA.</text>
</comment>
<dbReference type="InterPro" id="IPR000529">
    <property type="entry name" value="Ribosomal_bS6"/>
</dbReference>
<comment type="similarity">
    <text evidence="1 6">Belongs to the bacterial ribosomal protein bS6 family.</text>
</comment>
<dbReference type="Gene3D" id="3.30.70.60">
    <property type="match status" value="1"/>
</dbReference>
<dbReference type="HOGENOM" id="CLU_113441_5_3_0"/>
<evidence type="ECO:0000256" key="5">
    <source>
        <dbReference type="ARBA" id="ARBA00035294"/>
    </source>
</evidence>
<dbReference type="InterPro" id="IPR020814">
    <property type="entry name" value="Ribosomal_S6_plastid/chlpt"/>
</dbReference>
<dbReference type="SUPFAM" id="SSF54995">
    <property type="entry name" value="Ribosomal protein S6"/>
    <property type="match status" value="1"/>
</dbReference>
<dbReference type="STRING" id="580340.Tlie_1325"/>
<dbReference type="InterPro" id="IPR035980">
    <property type="entry name" value="Ribosomal_bS6_sf"/>
</dbReference>
<proteinExistence type="inferred from homology"/>
<keyword evidence="8" id="KW-1185">Reference proteome</keyword>
<dbReference type="PANTHER" id="PTHR21011:SF1">
    <property type="entry name" value="SMALL RIBOSOMAL SUBUNIT PROTEIN BS6M"/>
    <property type="match status" value="1"/>
</dbReference>
<evidence type="ECO:0000313" key="8">
    <source>
        <dbReference type="Proteomes" id="UP000005868"/>
    </source>
</evidence>
<evidence type="ECO:0000256" key="3">
    <source>
        <dbReference type="ARBA" id="ARBA00022884"/>
    </source>
</evidence>
<dbReference type="GO" id="GO:0070181">
    <property type="term" value="F:small ribosomal subunit rRNA binding"/>
    <property type="evidence" value="ECO:0007669"/>
    <property type="project" value="TreeGrafter"/>
</dbReference>
<dbReference type="Proteomes" id="UP000005868">
    <property type="component" value="Chromosome"/>
</dbReference>
<dbReference type="PANTHER" id="PTHR21011">
    <property type="entry name" value="MITOCHONDRIAL 28S RIBOSOMAL PROTEIN S6"/>
    <property type="match status" value="1"/>
</dbReference>
<protein>
    <recommendedName>
        <fullName evidence="5 6">Small ribosomal subunit protein bS6</fullName>
    </recommendedName>
</protein>
<evidence type="ECO:0000256" key="2">
    <source>
        <dbReference type="ARBA" id="ARBA00022730"/>
    </source>
</evidence>
<dbReference type="AlphaFoldDB" id="G7V668"/>
<dbReference type="FunFam" id="3.30.70.60:FF:000002">
    <property type="entry name" value="30S ribosomal protein S6"/>
    <property type="match status" value="1"/>
</dbReference>
<dbReference type="GO" id="GO:0005840">
    <property type="term" value="C:ribosome"/>
    <property type="evidence" value="ECO:0007669"/>
    <property type="project" value="UniProtKB-KW"/>
</dbReference>
<keyword evidence="3 6" id="KW-0694">RNA-binding</keyword>
<evidence type="ECO:0000313" key="7">
    <source>
        <dbReference type="EMBL" id="AER67055.1"/>
    </source>
</evidence>
<name>G7V668_THELD</name>
<dbReference type="NCBIfam" id="TIGR00166">
    <property type="entry name" value="S6"/>
    <property type="match status" value="1"/>
</dbReference>
<dbReference type="KEGG" id="tli:Tlie_1325"/>
<sequence length="93" mass="10890">MRPYEMMVILEPEVEDHKALVEELQEVVRNLGGEIGKVDVWGKRTLAYPIKKKTEGFYAVFQFKLDPSQVAELDRLMKLRSQVMRHMVVLNEN</sequence>